<comment type="caution">
    <text evidence="1">The sequence shown here is derived from an EMBL/GenBank/DDBJ whole genome shotgun (WGS) entry which is preliminary data.</text>
</comment>
<evidence type="ECO:0000313" key="2">
    <source>
        <dbReference type="Proteomes" id="UP000051727"/>
    </source>
</evidence>
<dbReference type="InterPro" id="IPR041242">
    <property type="entry name" value="HNHc_6"/>
</dbReference>
<dbReference type="AlphaFoldDB" id="A0A0R2G2H3"/>
<reference evidence="1 2" key="1">
    <citation type="journal article" date="2015" name="Genome Announc.">
        <title>Expanding the biotechnology potential of lactobacilli through comparative genomics of 213 strains and associated genera.</title>
        <authorList>
            <person name="Sun Z."/>
            <person name="Harris H.M."/>
            <person name="McCann A."/>
            <person name="Guo C."/>
            <person name="Argimon S."/>
            <person name="Zhang W."/>
            <person name="Yang X."/>
            <person name="Jeffery I.B."/>
            <person name="Cooney J.C."/>
            <person name="Kagawa T.F."/>
            <person name="Liu W."/>
            <person name="Song Y."/>
            <person name="Salvetti E."/>
            <person name="Wrobel A."/>
            <person name="Rasinkangas P."/>
            <person name="Parkhill J."/>
            <person name="Rea M.C."/>
            <person name="O'Sullivan O."/>
            <person name="Ritari J."/>
            <person name="Douillard F.P."/>
            <person name="Paul Ross R."/>
            <person name="Yang R."/>
            <person name="Briner A.E."/>
            <person name="Felis G.E."/>
            <person name="de Vos W.M."/>
            <person name="Barrangou R."/>
            <person name="Klaenhammer T.R."/>
            <person name="Caufield P.W."/>
            <person name="Cui Y."/>
            <person name="Zhang H."/>
            <person name="O'Toole P.W."/>
        </authorList>
    </citation>
    <scope>NUCLEOTIDE SEQUENCE [LARGE SCALE GENOMIC DNA]</scope>
    <source>
        <strain evidence="1 2">ATCC 27304</strain>
    </source>
</reference>
<accession>A0A0R2G2H3</accession>
<organism evidence="1 2">
    <name type="scientific">Liquorilactobacillus mali</name>
    <dbReference type="NCBI Taxonomy" id="1618"/>
    <lineage>
        <taxon>Bacteria</taxon>
        <taxon>Bacillati</taxon>
        <taxon>Bacillota</taxon>
        <taxon>Bacilli</taxon>
        <taxon>Lactobacillales</taxon>
        <taxon>Lactobacillaceae</taxon>
        <taxon>Liquorilactobacillus</taxon>
    </lineage>
</organism>
<dbReference type="STRING" id="1618.IV36_GL001932"/>
<dbReference type="EMBL" id="JQAR01000005">
    <property type="protein sequence ID" value="KRN31124.1"/>
    <property type="molecule type" value="Genomic_DNA"/>
</dbReference>
<gene>
    <name evidence="1" type="ORF">IV36_GL001932</name>
</gene>
<name>A0A0R2G2H3_9LACO</name>
<dbReference type="PATRIC" id="fig|1618.3.peg.1971"/>
<dbReference type="Proteomes" id="UP000051727">
    <property type="component" value="Unassembled WGS sequence"/>
</dbReference>
<dbReference type="Pfam" id="PF16784">
    <property type="entry name" value="HNHc_6"/>
    <property type="match status" value="1"/>
</dbReference>
<evidence type="ECO:0008006" key="3">
    <source>
        <dbReference type="Google" id="ProtNLM"/>
    </source>
</evidence>
<dbReference type="OrthoDB" id="1665841at2"/>
<dbReference type="RefSeq" id="WP_056990867.1">
    <property type="nucleotide sequence ID" value="NZ_JQAR01000005.1"/>
</dbReference>
<sequence length="231" mass="27047">MWLPAFVRKISGNQLIIQLEKSLNIERLKTMYSNHLENINLRIEIVDPRKARPKQRALFFALIGDIWNWSGQPVEELKEYFYIQYAIKTAGRMISLADDTKNTVSDANRLLEIVIDFMFEYRVPFKQGYELLPKSEEYYLYQCCKHRVCMICGKHSDLHHLETIGMGGNRTKVDHTKRGLVALCRVHHMEIEQIGINAFEQKYHIKVKGIKLDVDTLRSLGVQGKYEEETK</sequence>
<proteinExistence type="predicted"/>
<evidence type="ECO:0000313" key="1">
    <source>
        <dbReference type="EMBL" id="KRN31124.1"/>
    </source>
</evidence>
<protein>
    <recommendedName>
        <fullName evidence="3">HNH nuclease domain-containing protein</fullName>
    </recommendedName>
</protein>